<feature type="transmembrane region" description="Helical" evidence="7">
    <location>
        <begin position="272"/>
        <end position="292"/>
    </location>
</feature>
<dbReference type="PRINTS" id="PR00237">
    <property type="entry name" value="GPCRRHODOPSN"/>
</dbReference>
<dbReference type="Pfam" id="PF00001">
    <property type="entry name" value="7tm_1"/>
    <property type="match status" value="2"/>
</dbReference>
<evidence type="ECO:0000256" key="4">
    <source>
        <dbReference type="ARBA" id="ARBA00022989"/>
    </source>
</evidence>
<feature type="transmembrane region" description="Helical" evidence="7">
    <location>
        <begin position="178"/>
        <end position="199"/>
    </location>
</feature>
<dbReference type="InterPro" id="IPR017452">
    <property type="entry name" value="GPCR_Rhodpsn_7TM"/>
</dbReference>
<dbReference type="PROSITE" id="PS00237">
    <property type="entry name" value="G_PROTEIN_RECEP_F1_1"/>
    <property type="match status" value="1"/>
</dbReference>
<keyword evidence="10" id="KW-1185">Reference proteome</keyword>
<dbReference type="KEGG" id="nve:5521158"/>
<comment type="subcellular location">
    <subcellularLocation>
        <location evidence="1">Cell membrane</location>
        <topology evidence="1">Multi-pass membrane protein</topology>
    </subcellularLocation>
</comment>
<feature type="transmembrane region" description="Helical" evidence="7">
    <location>
        <begin position="239"/>
        <end position="260"/>
    </location>
</feature>
<gene>
    <name evidence="9" type="ORF">NEMVEDRAFT_v1g197284</name>
</gene>
<dbReference type="SUPFAM" id="SSF81321">
    <property type="entry name" value="Family A G protein-coupled receptor-like"/>
    <property type="match status" value="1"/>
</dbReference>
<proteinExistence type="inferred from homology"/>
<feature type="transmembrane region" description="Helical" evidence="7">
    <location>
        <begin position="110"/>
        <end position="132"/>
    </location>
</feature>
<reference evidence="9 10" key="1">
    <citation type="journal article" date="2007" name="Science">
        <title>Sea anemone genome reveals ancestral eumetazoan gene repertoire and genomic organization.</title>
        <authorList>
            <person name="Putnam N.H."/>
            <person name="Srivastava M."/>
            <person name="Hellsten U."/>
            <person name="Dirks B."/>
            <person name="Chapman J."/>
            <person name="Salamov A."/>
            <person name="Terry A."/>
            <person name="Shapiro H."/>
            <person name="Lindquist E."/>
            <person name="Kapitonov V.V."/>
            <person name="Jurka J."/>
            <person name="Genikhovich G."/>
            <person name="Grigoriev I.V."/>
            <person name="Lucas S.M."/>
            <person name="Steele R.E."/>
            <person name="Finnerty J.R."/>
            <person name="Technau U."/>
            <person name="Martindale M.Q."/>
            <person name="Rokhsar D.S."/>
        </authorList>
    </citation>
    <scope>NUCLEOTIDE SEQUENCE [LARGE SCALE GENOMIC DNA]</scope>
    <source>
        <strain evidence="10">CH2 X CH6</strain>
    </source>
</reference>
<dbReference type="AlphaFoldDB" id="A7RHQ2"/>
<evidence type="ECO:0000256" key="1">
    <source>
        <dbReference type="ARBA" id="ARBA00004651"/>
    </source>
</evidence>
<feature type="transmembrane region" description="Helical" evidence="7">
    <location>
        <begin position="31"/>
        <end position="58"/>
    </location>
</feature>
<evidence type="ECO:0000256" key="5">
    <source>
        <dbReference type="ARBA" id="ARBA00023136"/>
    </source>
</evidence>
<dbReference type="OMA" id="TCLLANC"/>
<keyword evidence="6" id="KW-0675">Receptor</keyword>
<sequence>MITPQNASESQRDFVCDFIGSVKERMNSYPAMLYLSASLNVPTSIMAVVCNSLVLASIWRTPSLHAPSYLIRFNLAITDLAVGLFVQPLYISQRWLNLLDRPREFCVVALAMLVVSVMFAGVSFLTITAICVERYLVLYLHLAYQSVVTNKRTIFAMAGLWITGSLYVGFLALNNILLFKVVGCVIITICLVLNTVSYVKIYKVVRHHQNQISEANRAFAPNSSTVDMRSYRRSVYATFRTYIIFILFVLPFLLSLIALAENSKSRVSRACFHIASTIYFSNSAFNPFIYCWKEPQIKQAIKATLVSIKHTVMPER</sequence>
<feature type="domain" description="G-protein coupled receptors family 1 profile" evidence="8">
    <location>
        <begin position="50"/>
        <end position="290"/>
    </location>
</feature>
<keyword evidence="6" id="KW-0807">Transducer</keyword>
<evidence type="ECO:0000259" key="8">
    <source>
        <dbReference type="PROSITE" id="PS50262"/>
    </source>
</evidence>
<keyword evidence="3 6" id="KW-0812">Transmembrane</keyword>
<evidence type="ECO:0000313" key="10">
    <source>
        <dbReference type="Proteomes" id="UP000001593"/>
    </source>
</evidence>
<evidence type="ECO:0000256" key="3">
    <source>
        <dbReference type="ARBA" id="ARBA00022692"/>
    </source>
</evidence>
<dbReference type="PROSITE" id="PS50262">
    <property type="entry name" value="G_PROTEIN_RECEP_F1_2"/>
    <property type="match status" value="1"/>
</dbReference>
<keyword evidence="4 7" id="KW-1133">Transmembrane helix</keyword>
<feature type="transmembrane region" description="Helical" evidence="7">
    <location>
        <begin position="153"/>
        <end position="172"/>
    </location>
</feature>
<keyword evidence="2" id="KW-1003">Cell membrane</keyword>
<dbReference type="Gene3D" id="1.20.1070.10">
    <property type="entry name" value="Rhodopsin 7-helix transmembrane proteins"/>
    <property type="match status" value="1"/>
</dbReference>
<dbReference type="GO" id="GO:0005886">
    <property type="term" value="C:plasma membrane"/>
    <property type="evidence" value="ECO:0000318"/>
    <property type="project" value="GO_Central"/>
</dbReference>
<accession>A7RHQ2</accession>
<dbReference type="InParanoid" id="A7RHQ2"/>
<evidence type="ECO:0000256" key="6">
    <source>
        <dbReference type="RuleBase" id="RU000688"/>
    </source>
</evidence>
<keyword evidence="6" id="KW-0297">G-protein coupled receptor</keyword>
<dbReference type="CDD" id="cd00637">
    <property type="entry name" value="7tm_classA_rhodopsin-like"/>
    <property type="match status" value="1"/>
</dbReference>
<evidence type="ECO:0000256" key="7">
    <source>
        <dbReference type="SAM" id="Phobius"/>
    </source>
</evidence>
<dbReference type="PANTHER" id="PTHR22750">
    <property type="entry name" value="G-PROTEIN COUPLED RECEPTOR"/>
    <property type="match status" value="1"/>
</dbReference>
<dbReference type="GO" id="GO:0001609">
    <property type="term" value="F:G protein-coupled adenosine receptor activity"/>
    <property type="evidence" value="ECO:0000318"/>
    <property type="project" value="GO_Central"/>
</dbReference>
<dbReference type="InterPro" id="IPR000276">
    <property type="entry name" value="GPCR_Rhodpsn"/>
</dbReference>
<comment type="similarity">
    <text evidence="6">Belongs to the G-protein coupled receptor 1 family.</text>
</comment>
<evidence type="ECO:0000313" key="9">
    <source>
        <dbReference type="EMBL" id="EDO48892.1"/>
    </source>
</evidence>
<protein>
    <recommendedName>
        <fullName evidence="8">G-protein coupled receptors family 1 profile domain-containing protein</fullName>
    </recommendedName>
</protein>
<dbReference type="HOGENOM" id="CLU_009579_14_1_1"/>
<organism evidence="9 10">
    <name type="scientific">Nematostella vectensis</name>
    <name type="common">Starlet sea anemone</name>
    <dbReference type="NCBI Taxonomy" id="45351"/>
    <lineage>
        <taxon>Eukaryota</taxon>
        <taxon>Metazoa</taxon>
        <taxon>Cnidaria</taxon>
        <taxon>Anthozoa</taxon>
        <taxon>Hexacorallia</taxon>
        <taxon>Actiniaria</taxon>
        <taxon>Edwardsiidae</taxon>
        <taxon>Nematostella</taxon>
    </lineage>
</organism>
<dbReference type="OrthoDB" id="5954966at2759"/>
<keyword evidence="5 7" id="KW-0472">Membrane</keyword>
<dbReference type="Proteomes" id="UP000001593">
    <property type="component" value="Unassembled WGS sequence"/>
</dbReference>
<feature type="transmembrane region" description="Helical" evidence="7">
    <location>
        <begin position="70"/>
        <end position="90"/>
    </location>
</feature>
<evidence type="ECO:0000256" key="2">
    <source>
        <dbReference type="ARBA" id="ARBA00022475"/>
    </source>
</evidence>
<name>A7RHQ2_NEMVE</name>
<dbReference type="GO" id="GO:0007186">
    <property type="term" value="P:G protein-coupled receptor signaling pathway"/>
    <property type="evidence" value="ECO:0000318"/>
    <property type="project" value="GO_Central"/>
</dbReference>
<dbReference type="PhylomeDB" id="A7RHQ2"/>
<dbReference type="eggNOG" id="KOG3656">
    <property type="taxonomic scope" value="Eukaryota"/>
</dbReference>
<dbReference type="EMBL" id="DS469511">
    <property type="protein sequence ID" value="EDO48892.1"/>
    <property type="molecule type" value="Genomic_DNA"/>
</dbReference>